<feature type="transmembrane region" description="Helical" evidence="6">
    <location>
        <begin position="48"/>
        <end position="67"/>
    </location>
</feature>
<evidence type="ECO:0000256" key="3">
    <source>
        <dbReference type="ARBA" id="ARBA00022692"/>
    </source>
</evidence>
<gene>
    <name evidence="7" type="ordered locus">Smon_0034</name>
</gene>
<dbReference type="Gene3D" id="1.20.1250.20">
    <property type="entry name" value="MFS general substrate transporter like domains"/>
    <property type="match status" value="1"/>
</dbReference>
<dbReference type="PANTHER" id="PTHR23513:SF6">
    <property type="entry name" value="MAJOR FACILITATOR SUPERFAMILY ASSOCIATED DOMAIN-CONTAINING PROTEIN"/>
    <property type="match status" value="1"/>
</dbReference>
<feature type="transmembrane region" description="Helical" evidence="6">
    <location>
        <begin position="144"/>
        <end position="168"/>
    </location>
</feature>
<dbReference type="GO" id="GO:0022857">
    <property type="term" value="F:transmembrane transporter activity"/>
    <property type="evidence" value="ECO:0007669"/>
    <property type="project" value="InterPro"/>
</dbReference>
<evidence type="ECO:0000313" key="8">
    <source>
        <dbReference type="Proteomes" id="UP000002072"/>
    </source>
</evidence>
<keyword evidence="5 6" id="KW-0472">Membrane</keyword>
<keyword evidence="4 6" id="KW-1133">Transmembrane helix</keyword>
<keyword evidence="3 6" id="KW-0812">Transmembrane</keyword>
<dbReference type="eggNOG" id="COG0477">
    <property type="taxonomic scope" value="Bacteria"/>
</dbReference>
<dbReference type="Proteomes" id="UP000002072">
    <property type="component" value="Chromosome"/>
</dbReference>
<dbReference type="InterPro" id="IPR036259">
    <property type="entry name" value="MFS_trans_sf"/>
</dbReference>
<evidence type="ECO:0000256" key="4">
    <source>
        <dbReference type="ARBA" id="ARBA00022989"/>
    </source>
</evidence>
<accession>D1AW56</accession>
<evidence type="ECO:0000313" key="7">
    <source>
        <dbReference type="EMBL" id="ACZ00532.1"/>
    </source>
</evidence>
<evidence type="ECO:0008006" key="9">
    <source>
        <dbReference type="Google" id="ProtNLM"/>
    </source>
</evidence>
<dbReference type="HOGENOM" id="CLU_1331311_0_0_0"/>
<dbReference type="GO" id="GO:0005886">
    <property type="term" value="C:plasma membrane"/>
    <property type="evidence" value="ECO:0007669"/>
    <property type="project" value="UniProtKB-SubCell"/>
</dbReference>
<feature type="transmembrane region" description="Helical" evidence="6">
    <location>
        <begin position="106"/>
        <end position="132"/>
    </location>
</feature>
<dbReference type="Pfam" id="PF07690">
    <property type="entry name" value="MFS_1"/>
    <property type="match status" value="1"/>
</dbReference>
<keyword evidence="8" id="KW-1185">Reference proteome</keyword>
<name>D1AW56_STRM9</name>
<proteinExistence type="predicted"/>
<dbReference type="KEGG" id="smf:Smon_0034"/>
<dbReference type="OrthoDB" id="128142at2"/>
<comment type="subcellular location">
    <subcellularLocation>
        <location evidence="1">Cell membrane</location>
        <topology evidence="1">Multi-pass membrane protein</topology>
    </subcellularLocation>
</comment>
<dbReference type="GeneID" id="29673281"/>
<dbReference type="InterPro" id="IPR011701">
    <property type="entry name" value="MFS"/>
</dbReference>
<dbReference type="EMBL" id="CP001779">
    <property type="protein sequence ID" value="ACZ00532.1"/>
    <property type="molecule type" value="Genomic_DNA"/>
</dbReference>
<dbReference type="AlphaFoldDB" id="D1AW56"/>
<evidence type="ECO:0000256" key="6">
    <source>
        <dbReference type="SAM" id="Phobius"/>
    </source>
</evidence>
<sequence>MKNKSMKIINKNFSFLSFSSFFDKVAIQFSIFLFPLIAIYLYEANLMKTSLITFVTFIPNLLFSNHIGIFVDRHNKKKILLISNIISTILIFVLILSIFLKIRSFILFYFIIFLSNTIRVFYTLTYISYIPVLVEKENFRKANIVLEVINSFVQVIFPSLLGILINYVSLPMLTLGYGFSHILSMLGQLFINKEEEIKNKNEGNRR</sequence>
<evidence type="ECO:0000256" key="1">
    <source>
        <dbReference type="ARBA" id="ARBA00004651"/>
    </source>
</evidence>
<evidence type="ECO:0000256" key="2">
    <source>
        <dbReference type="ARBA" id="ARBA00022475"/>
    </source>
</evidence>
<dbReference type="PANTHER" id="PTHR23513">
    <property type="entry name" value="INTEGRAL MEMBRANE EFFLUX PROTEIN-RELATED"/>
    <property type="match status" value="1"/>
</dbReference>
<feature type="transmembrane region" description="Helical" evidence="6">
    <location>
        <begin position="21"/>
        <end position="42"/>
    </location>
</feature>
<evidence type="ECO:0000256" key="5">
    <source>
        <dbReference type="ARBA" id="ARBA00023136"/>
    </source>
</evidence>
<dbReference type="RefSeq" id="WP_012858090.1">
    <property type="nucleotide sequence ID" value="NC_013515.1"/>
</dbReference>
<organism evidence="7 8">
    <name type="scientific">Streptobacillus moniliformis (strain ATCC 14647 / DSM 12112 / NCTC 10651 / 9901)</name>
    <dbReference type="NCBI Taxonomy" id="519441"/>
    <lineage>
        <taxon>Bacteria</taxon>
        <taxon>Fusobacteriati</taxon>
        <taxon>Fusobacteriota</taxon>
        <taxon>Fusobacteriia</taxon>
        <taxon>Fusobacteriales</taxon>
        <taxon>Leptotrichiaceae</taxon>
        <taxon>Streptobacillus</taxon>
    </lineage>
</organism>
<protein>
    <recommendedName>
        <fullName evidence="9">Major facilitator superfamily MFS_1</fullName>
    </recommendedName>
</protein>
<keyword evidence="2" id="KW-1003">Cell membrane</keyword>
<feature type="transmembrane region" description="Helical" evidence="6">
    <location>
        <begin position="79"/>
        <end position="100"/>
    </location>
</feature>
<dbReference type="STRING" id="519441.Smon_0034"/>
<reference evidence="7 8" key="1">
    <citation type="journal article" date="2009" name="Stand. Genomic Sci.">
        <title>Complete genome sequence of Streptobacillus moniliformis type strain (9901T).</title>
        <authorList>
            <person name="Nolan M."/>
            <person name="Gronow S."/>
            <person name="Lapidus A."/>
            <person name="Ivanova N."/>
            <person name="Copeland A."/>
            <person name="Lucas S."/>
            <person name="Del Rio T.G."/>
            <person name="Chen F."/>
            <person name="Tice H."/>
            <person name="Pitluck S."/>
            <person name="Cheng J.F."/>
            <person name="Sims D."/>
            <person name="Meincke L."/>
            <person name="Bruce D."/>
            <person name="Goodwin L."/>
            <person name="Brettin T."/>
            <person name="Han C."/>
            <person name="Detter J.C."/>
            <person name="Ovchinikova G."/>
            <person name="Pati A."/>
            <person name="Mavromatis K."/>
            <person name="Mikhailova N."/>
            <person name="Chen A."/>
            <person name="Palaniappan K."/>
            <person name="Land M."/>
            <person name="Hauser L."/>
            <person name="Chang Y.J."/>
            <person name="Jeffries C.D."/>
            <person name="Rohde M."/>
            <person name="Sproer C."/>
            <person name="Goker M."/>
            <person name="Bristow J."/>
            <person name="Eisen J.A."/>
            <person name="Markowitz V."/>
            <person name="Hugenholtz P."/>
            <person name="Kyrpides N.C."/>
            <person name="Klenk H.P."/>
            <person name="Chain P."/>
        </authorList>
    </citation>
    <scope>NUCLEOTIDE SEQUENCE [LARGE SCALE GENOMIC DNA]</scope>
    <source>
        <strain evidence="8">ATCC 14647 / DSM 12112 / NCTC 10651 / 9901</strain>
    </source>
</reference>
<dbReference type="SUPFAM" id="SSF103473">
    <property type="entry name" value="MFS general substrate transporter"/>
    <property type="match status" value="1"/>
</dbReference>